<dbReference type="Gene3D" id="3.40.50.1110">
    <property type="entry name" value="SGNH hydrolase"/>
    <property type="match status" value="1"/>
</dbReference>
<sequence length="381" mass="41090">MASRGRALSLVALCLLLELALQGAAEHLVPAVFVFGDSMVDVGNNNFIEKCDIGCQANYPPFGIDYLNHKPTGRFSNGYNMADQLAQLLQFDESPPPFLSLSNESLSTRMSTGINFASGGSGLLDVTGNGPVCTQVFSMTEQVRSFRSLARMWGSLVRSSGRKDRTAADLVSESLIFISVGSNDLFEYADYITKANISSSNRNDTEYLQGLIASYTSYIKALYAAGATKFGVLSPSLVGCCPLQRALAKEFNVSDQSGCLGVANNLSQQLYPMIASMLQDLSLELPDMSYSLGDAIGMAGFVFKNTSNPHLTFDHACCGSGDFGENVCNSSAPMCQNRSSFFFWDRFHPTDAVSAITANELFQGPAGRFVHPINVHQLVAP</sequence>
<keyword evidence="6" id="KW-1185">Reference proteome</keyword>
<evidence type="ECO:0008006" key="7">
    <source>
        <dbReference type="Google" id="ProtNLM"/>
    </source>
</evidence>
<keyword evidence="2" id="KW-0378">Hydrolase</keyword>
<dbReference type="InterPro" id="IPR051058">
    <property type="entry name" value="GDSL_Est/Lipase"/>
</dbReference>
<feature type="signal peptide" evidence="4">
    <location>
        <begin position="1"/>
        <end position="25"/>
    </location>
</feature>
<evidence type="ECO:0000313" key="5">
    <source>
        <dbReference type="EMBL" id="KAF8702465.1"/>
    </source>
</evidence>
<dbReference type="AlphaFoldDB" id="A0A835ERU3"/>
<comment type="caution">
    <text evidence="5">The sequence shown here is derived from an EMBL/GenBank/DDBJ whole genome shotgun (WGS) entry which is preliminary data.</text>
</comment>
<dbReference type="EMBL" id="JACEFO010001785">
    <property type="protein sequence ID" value="KAF8702465.1"/>
    <property type="molecule type" value="Genomic_DNA"/>
</dbReference>
<dbReference type="GO" id="GO:0016042">
    <property type="term" value="P:lipid catabolic process"/>
    <property type="evidence" value="ECO:0007669"/>
    <property type="project" value="UniProtKB-KW"/>
</dbReference>
<dbReference type="CDD" id="cd01837">
    <property type="entry name" value="SGNH_plant_lipase_like"/>
    <property type="match status" value="1"/>
</dbReference>
<keyword evidence="3" id="KW-0442">Lipid degradation</keyword>
<keyword evidence="3" id="KW-0443">Lipid metabolism</keyword>
<dbReference type="PANTHER" id="PTHR45648:SF57">
    <property type="entry name" value="GDSL ESTERASE_LIPASE"/>
    <property type="match status" value="1"/>
</dbReference>
<dbReference type="OrthoDB" id="1600564at2759"/>
<protein>
    <recommendedName>
        <fullName evidence="7">GDSL esterase/lipase</fullName>
    </recommendedName>
</protein>
<gene>
    <name evidence="5" type="ORF">HU200_032843</name>
</gene>
<feature type="chain" id="PRO_5032293627" description="GDSL esterase/lipase" evidence="4">
    <location>
        <begin position="26"/>
        <end position="381"/>
    </location>
</feature>
<name>A0A835ERU3_9POAL</name>
<proteinExistence type="inferred from homology"/>
<dbReference type="SUPFAM" id="SSF52266">
    <property type="entry name" value="SGNH hydrolase"/>
    <property type="match status" value="1"/>
</dbReference>
<dbReference type="Pfam" id="PF00657">
    <property type="entry name" value="Lipase_GDSL"/>
    <property type="match status" value="1"/>
</dbReference>
<organism evidence="5 6">
    <name type="scientific">Digitaria exilis</name>
    <dbReference type="NCBI Taxonomy" id="1010633"/>
    <lineage>
        <taxon>Eukaryota</taxon>
        <taxon>Viridiplantae</taxon>
        <taxon>Streptophyta</taxon>
        <taxon>Embryophyta</taxon>
        <taxon>Tracheophyta</taxon>
        <taxon>Spermatophyta</taxon>
        <taxon>Magnoliopsida</taxon>
        <taxon>Liliopsida</taxon>
        <taxon>Poales</taxon>
        <taxon>Poaceae</taxon>
        <taxon>PACMAD clade</taxon>
        <taxon>Panicoideae</taxon>
        <taxon>Panicodae</taxon>
        <taxon>Paniceae</taxon>
        <taxon>Anthephorinae</taxon>
        <taxon>Digitaria</taxon>
    </lineage>
</organism>
<dbReference type="GO" id="GO:0016788">
    <property type="term" value="F:hydrolase activity, acting on ester bonds"/>
    <property type="evidence" value="ECO:0007669"/>
    <property type="project" value="InterPro"/>
</dbReference>
<dbReference type="InterPro" id="IPR001087">
    <property type="entry name" value="GDSL"/>
</dbReference>
<reference evidence="5" key="1">
    <citation type="submission" date="2020-07" db="EMBL/GenBank/DDBJ databases">
        <title>Genome sequence and genetic diversity analysis of an under-domesticated orphan crop, white fonio (Digitaria exilis).</title>
        <authorList>
            <person name="Bennetzen J.L."/>
            <person name="Chen S."/>
            <person name="Ma X."/>
            <person name="Wang X."/>
            <person name="Yssel A.E.J."/>
            <person name="Chaluvadi S.R."/>
            <person name="Johnson M."/>
            <person name="Gangashetty P."/>
            <person name="Hamidou F."/>
            <person name="Sanogo M.D."/>
            <person name="Zwaenepoel A."/>
            <person name="Wallace J."/>
            <person name="Van De Peer Y."/>
            <person name="Van Deynze A."/>
        </authorList>
    </citation>
    <scope>NUCLEOTIDE SEQUENCE</scope>
    <source>
        <tissue evidence="5">Leaves</tissue>
    </source>
</reference>
<dbReference type="PANTHER" id="PTHR45648">
    <property type="entry name" value="GDSL LIPASE/ACYLHYDROLASE FAMILY PROTEIN (AFU_ORTHOLOGUE AFUA_4G14700)"/>
    <property type="match status" value="1"/>
</dbReference>
<dbReference type="InterPro" id="IPR035669">
    <property type="entry name" value="SGNH_plant_lipase-like"/>
</dbReference>
<dbReference type="InterPro" id="IPR036514">
    <property type="entry name" value="SGNH_hydro_sf"/>
</dbReference>
<comment type="similarity">
    <text evidence="1">Belongs to the 'GDSL' lipolytic enzyme family.</text>
</comment>
<accession>A0A835ERU3</accession>
<keyword evidence="4" id="KW-0732">Signal</keyword>
<evidence type="ECO:0000256" key="4">
    <source>
        <dbReference type="SAM" id="SignalP"/>
    </source>
</evidence>
<evidence type="ECO:0000256" key="1">
    <source>
        <dbReference type="ARBA" id="ARBA00008668"/>
    </source>
</evidence>
<evidence type="ECO:0000256" key="2">
    <source>
        <dbReference type="ARBA" id="ARBA00022801"/>
    </source>
</evidence>
<dbReference type="Proteomes" id="UP000636709">
    <property type="component" value="Unassembled WGS sequence"/>
</dbReference>
<evidence type="ECO:0000313" key="6">
    <source>
        <dbReference type="Proteomes" id="UP000636709"/>
    </source>
</evidence>
<evidence type="ECO:0000256" key="3">
    <source>
        <dbReference type="ARBA" id="ARBA00022963"/>
    </source>
</evidence>